<accession>A0AAV2FZ83</accession>
<organism evidence="3 4">
    <name type="scientific">Linum trigynum</name>
    <dbReference type="NCBI Taxonomy" id="586398"/>
    <lineage>
        <taxon>Eukaryota</taxon>
        <taxon>Viridiplantae</taxon>
        <taxon>Streptophyta</taxon>
        <taxon>Embryophyta</taxon>
        <taxon>Tracheophyta</taxon>
        <taxon>Spermatophyta</taxon>
        <taxon>Magnoliopsida</taxon>
        <taxon>eudicotyledons</taxon>
        <taxon>Gunneridae</taxon>
        <taxon>Pentapetalae</taxon>
        <taxon>rosids</taxon>
        <taxon>fabids</taxon>
        <taxon>Malpighiales</taxon>
        <taxon>Linaceae</taxon>
        <taxon>Linum</taxon>
    </lineage>
</organism>
<gene>
    <name evidence="3" type="ORF">LTRI10_LOCUS43215</name>
</gene>
<proteinExistence type="predicted"/>
<keyword evidence="4" id="KW-1185">Reference proteome</keyword>
<evidence type="ECO:0000256" key="2">
    <source>
        <dbReference type="SAM" id="Phobius"/>
    </source>
</evidence>
<dbReference type="PANTHER" id="PTHR34189">
    <property type="entry name" value="TRANSMEMBRANE PROTEIN"/>
    <property type="match status" value="1"/>
</dbReference>
<reference evidence="3 4" key="1">
    <citation type="submission" date="2024-04" db="EMBL/GenBank/DDBJ databases">
        <authorList>
            <person name="Fracassetti M."/>
        </authorList>
    </citation>
    <scope>NUCLEOTIDE SEQUENCE [LARGE SCALE GENOMIC DNA]</scope>
</reference>
<dbReference type="PANTHER" id="PTHR34189:SF13">
    <property type="entry name" value="TRANSMEMBRANE PROTEIN"/>
    <property type="match status" value="1"/>
</dbReference>
<dbReference type="AlphaFoldDB" id="A0AAV2FZ83"/>
<protein>
    <recommendedName>
        <fullName evidence="5">Transmembrane protein</fullName>
    </recommendedName>
</protein>
<sequence length="136" mass="14995">MQQRQTISSRAPPQDHHHHTINVHDDDLPPSHHRRSYFAGAASATNWIHAIPAVVVLCFVILWWFSSPVVIEMMDGRMVGTHPIDYENVSVSFNANLVELAVWESMAPDGSLPELNITAPPGPSQALLADDTTTHG</sequence>
<feature type="transmembrane region" description="Helical" evidence="2">
    <location>
        <begin position="47"/>
        <end position="65"/>
    </location>
</feature>
<evidence type="ECO:0000313" key="3">
    <source>
        <dbReference type="EMBL" id="CAL1403272.1"/>
    </source>
</evidence>
<name>A0AAV2FZ83_9ROSI</name>
<keyword evidence="2" id="KW-0472">Membrane</keyword>
<dbReference type="EMBL" id="OZ034820">
    <property type="protein sequence ID" value="CAL1403272.1"/>
    <property type="molecule type" value="Genomic_DNA"/>
</dbReference>
<keyword evidence="2" id="KW-0812">Transmembrane</keyword>
<evidence type="ECO:0008006" key="5">
    <source>
        <dbReference type="Google" id="ProtNLM"/>
    </source>
</evidence>
<dbReference type="Proteomes" id="UP001497516">
    <property type="component" value="Chromosome 7"/>
</dbReference>
<feature type="compositionally biased region" description="Polar residues" evidence="1">
    <location>
        <begin position="1"/>
        <end position="11"/>
    </location>
</feature>
<evidence type="ECO:0000313" key="4">
    <source>
        <dbReference type="Proteomes" id="UP001497516"/>
    </source>
</evidence>
<feature type="region of interest" description="Disordered" evidence="1">
    <location>
        <begin position="1"/>
        <end position="28"/>
    </location>
</feature>
<keyword evidence="2" id="KW-1133">Transmembrane helix</keyword>
<evidence type="ECO:0000256" key="1">
    <source>
        <dbReference type="SAM" id="MobiDB-lite"/>
    </source>
</evidence>